<dbReference type="WBParaSite" id="SVE_1188000.1">
    <property type="protein sequence ID" value="SVE_1188000.1"/>
    <property type="gene ID" value="SVE_1188000"/>
</dbReference>
<protein>
    <submittedName>
        <fullName evidence="3">RING-CH-type domain-containing protein</fullName>
    </submittedName>
</protein>
<reference evidence="2" key="1">
    <citation type="submission" date="2014-07" db="EMBL/GenBank/DDBJ databases">
        <authorList>
            <person name="Martin A.A"/>
            <person name="De Silva N."/>
        </authorList>
    </citation>
    <scope>NUCLEOTIDE SEQUENCE</scope>
</reference>
<proteinExistence type="predicted"/>
<evidence type="ECO:0000256" key="1">
    <source>
        <dbReference type="SAM" id="Phobius"/>
    </source>
</evidence>
<evidence type="ECO:0000313" key="3">
    <source>
        <dbReference type="WBParaSite" id="SVE_1188000.1"/>
    </source>
</evidence>
<keyword evidence="1" id="KW-0812">Transmembrane</keyword>
<dbReference type="AlphaFoldDB" id="A0A0K0FQM1"/>
<organism evidence="2 3">
    <name type="scientific">Strongyloides venezuelensis</name>
    <name type="common">Threadworm</name>
    <dbReference type="NCBI Taxonomy" id="75913"/>
    <lineage>
        <taxon>Eukaryota</taxon>
        <taxon>Metazoa</taxon>
        <taxon>Ecdysozoa</taxon>
        <taxon>Nematoda</taxon>
        <taxon>Chromadorea</taxon>
        <taxon>Rhabditida</taxon>
        <taxon>Tylenchina</taxon>
        <taxon>Panagrolaimomorpha</taxon>
        <taxon>Strongyloidoidea</taxon>
        <taxon>Strongyloididae</taxon>
        <taxon>Strongyloides</taxon>
    </lineage>
</organism>
<keyword evidence="1" id="KW-0472">Membrane</keyword>
<feature type="transmembrane region" description="Helical" evidence="1">
    <location>
        <begin position="193"/>
        <end position="219"/>
    </location>
</feature>
<feature type="transmembrane region" description="Helical" evidence="1">
    <location>
        <begin position="167"/>
        <end position="187"/>
    </location>
</feature>
<name>A0A0K0FQM1_STRVS</name>
<dbReference type="Proteomes" id="UP000035680">
    <property type="component" value="Unassembled WGS sequence"/>
</dbReference>
<keyword evidence="2" id="KW-1185">Reference proteome</keyword>
<evidence type="ECO:0000313" key="2">
    <source>
        <dbReference type="Proteomes" id="UP000035680"/>
    </source>
</evidence>
<reference evidence="3" key="2">
    <citation type="submission" date="2015-08" db="UniProtKB">
        <authorList>
            <consortium name="WormBaseParasite"/>
        </authorList>
    </citation>
    <scope>IDENTIFICATION</scope>
</reference>
<keyword evidence="1" id="KW-1133">Transmembrane helix</keyword>
<sequence>MSSNDISTVPLCNDNSLICQICKQNGKFLHSFQYEPSNGMALIQPCKCDSHIHWRCWLRYWYNHQEKYFRFCKLCGDFYHFDFDKKIDSKRKCFICKEKYFIHSKRFPLQDTRWIKPCLCDKKVHHGCIISIYDLYKKCPDCHSKPVLKTYGSIIDMMRRYSCSTTLFVILLIVGILLIYLLTYNYFPHNQLFYRNVIFLIGIAVYLSTFLSMIVIFYYSRYPKFKKRYANKVVISNEQV</sequence>
<accession>A0A0K0FQM1</accession>